<gene>
    <name evidence="1" type="ORF">EVAR_92038_1</name>
</gene>
<dbReference type="Proteomes" id="UP000299102">
    <property type="component" value="Unassembled WGS sequence"/>
</dbReference>
<evidence type="ECO:0000313" key="2">
    <source>
        <dbReference type="Proteomes" id="UP000299102"/>
    </source>
</evidence>
<evidence type="ECO:0000313" key="1">
    <source>
        <dbReference type="EMBL" id="GBP07121.1"/>
    </source>
</evidence>
<keyword evidence="2" id="KW-1185">Reference proteome</keyword>
<comment type="caution">
    <text evidence="1">The sequence shown here is derived from an EMBL/GenBank/DDBJ whole genome shotgun (WGS) entry which is preliminary data.</text>
</comment>
<sequence length="116" mass="13781">MANQVMSHSYRLRLHGDLLAALRYACVFIRCTSGFASFYTKKPFILRSCDKETVHEKSSRARRWTAHFPKFLEKRIRKSCTPRVLRRRILSGKLSLRFRSAAFFRNIMLSQKVLRR</sequence>
<reference evidence="1 2" key="1">
    <citation type="journal article" date="2019" name="Commun. Biol.">
        <title>The bagworm genome reveals a unique fibroin gene that provides high tensile strength.</title>
        <authorList>
            <person name="Kono N."/>
            <person name="Nakamura H."/>
            <person name="Ohtoshi R."/>
            <person name="Tomita M."/>
            <person name="Numata K."/>
            <person name="Arakawa K."/>
        </authorList>
    </citation>
    <scope>NUCLEOTIDE SEQUENCE [LARGE SCALE GENOMIC DNA]</scope>
</reference>
<dbReference type="AlphaFoldDB" id="A0A4C1T1H4"/>
<name>A0A4C1T1H4_EUMVA</name>
<proteinExistence type="predicted"/>
<organism evidence="1 2">
    <name type="scientific">Eumeta variegata</name>
    <name type="common">Bagworm moth</name>
    <name type="synonym">Eumeta japonica</name>
    <dbReference type="NCBI Taxonomy" id="151549"/>
    <lineage>
        <taxon>Eukaryota</taxon>
        <taxon>Metazoa</taxon>
        <taxon>Ecdysozoa</taxon>
        <taxon>Arthropoda</taxon>
        <taxon>Hexapoda</taxon>
        <taxon>Insecta</taxon>
        <taxon>Pterygota</taxon>
        <taxon>Neoptera</taxon>
        <taxon>Endopterygota</taxon>
        <taxon>Lepidoptera</taxon>
        <taxon>Glossata</taxon>
        <taxon>Ditrysia</taxon>
        <taxon>Tineoidea</taxon>
        <taxon>Psychidae</taxon>
        <taxon>Oiketicinae</taxon>
        <taxon>Eumeta</taxon>
    </lineage>
</organism>
<dbReference type="EMBL" id="BGZK01000025">
    <property type="protein sequence ID" value="GBP07121.1"/>
    <property type="molecule type" value="Genomic_DNA"/>
</dbReference>
<accession>A0A4C1T1H4</accession>
<protein>
    <submittedName>
        <fullName evidence="1">Uncharacterized protein</fullName>
    </submittedName>
</protein>